<feature type="compositionally biased region" description="Low complexity" evidence="1">
    <location>
        <begin position="117"/>
        <end position="126"/>
    </location>
</feature>
<evidence type="ECO:0000313" key="2">
    <source>
        <dbReference type="EMBL" id="GHI66156.1"/>
    </source>
</evidence>
<accession>A0ABQ3SDE2</accession>
<evidence type="ECO:0008006" key="4">
    <source>
        <dbReference type="Google" id="ProtNLM"/>
    </source>
</evidence>
<reference evidence="3" key="1">
    <citation type="submission" date="2023-07" db="EMBL/GenBank/DDBJ databases">
        <title>Whole genome shotgun sequence of Streptomyces nojiriensis NBRC 13794.</title>
        <authorList>
            <person name="Komaki H."/>
            <person name="Tamura T."/>
        </authorList>
    </citation>
    <scope>NUCLEOTIDE SEQUENCE [LARGE SCALE GENOMIC DNA]</scope>
    <source>
        <strain evidence="3">NBRC 13794</strain>
    </source>
</reference>
<dbReference type="Proteomes" id="UP000613974">
    <property type="component" value="Unassembled WGS sequence"/>
</dbReference>
<name>A0ABQ3SDE2_9ACTN</name>
<organism evidence="2 3">
    <name type="scientific">Streptomyces nojiriensis</name>
    <dbReference type="NCBI Taxonomy" id="66374"/>
    <lineage>
        <taxon>Bacteria</taxon>
        <taxon>Bacillati</taxon>
        <taxon>Actinomycetota</taxon>
        <taxon>Actinomycetes</taxon>
        <taxon>Kitasatosporales</taxon>
        <taxon>Streptomycetaceae</taxon>
        <taxon>Streptomyces</taxon>
    </lineage>
</organism>
<evidence type="ECO:0000256" key="1">
    <source>
        <dbReference type="SAM" id="MobiDB-lite"/>
    </source>
</evidence>
<feature type="region of interest" description="Disordered" evidence="1">
    <location>
        <begin position="117"/>
        <end position="153"/>
    </location>
</feature>
<dbReference type="EMBL" id="BNEC01000002">
    <property type="protein sequence ID" value="GHI66156.1"/>
    <property type="molecule type" value="Genomic_DNA"/>
</dbReference>
<gene>
    <name evidence="2" type="ORF">Snoj_00740</name>
</gene>
<sequence length="153" mass="17206">MRSPVPSGRGASRRSRGHSVAVVMIFSWPEITPDVYDAVRQEVRWEEDTPDGCVPHAAWFVNGGLNVMDIWESQDHFNRFIEARIAPVLKGELGVQSDPEPKFYPLHRRFVALASAAPAPDARLPRQGPRQLRTETRMSPQAGRRAPFRPDAP</sequence>
<evidence type="ECO:0000313" key="3">
    <source>
        <dbReference type="Proteomes" id="UP000613974"/>
    </source>
</evidence>
<keyword evidence="3" id="KW-1185">Reference proteome</keyword>
<protein>
    <recommendedName>
        <fullName evidence="4">DUF3291 domain-containing protein</fullName>
    </recommendedName>
</protein>
<proteinExistence type="predicted"/>
<comment type="caution">
    <text evidence="2">The sequence shown here is derived from an EMBL/GenBank/DDBJ whole genome shotgun (WGS) entry which is preliminary data.</text>
</comment>